<gene>
    <name evidence="2" type="ORF">BU16DRAFT_468189</name>
</gene>
<keyword evidence="3" id="KW-1185">Reference proteome</keyword>
<accession>A0A6A6QGA5</accession>
<proteinExistence type="predicted"/>
<evidence type="ECO:0000313" key="3">
    <source>
        <dbReference type="Proteomes" id="UP000799750"/>
    </source>
</evidence>
<evidence type="ECO:0000313" key="2">
    <source>
        <dbReference type="EMBL" id="KAF2491435.1"/>
    </source>
</evidence>
<dbReference type="InterPro" id="IPR052963">
    <property type="entry name" value="Pantetheine_PDE"/>
</dbReference>
<dbReference type="InterPro" id="IPR004843">
    <property type="entry name" value="Calcineurin-like_PHP"/>
</dbReference>
<dbReference type="AlphaFoldDB" id="A0A6A6QGA5"/>
<dbReference type="PANTHER" id="PTHR36492:SF2">
    <property type="entry name" value="[ACYL-CARRIER-PROTEIN] PHOSPHODIESTERASE PPTH"/>
    <property type="match status" value="1"/>
</dbReference>
<dbReference type="EMBL" id="MU004195">
    <property type="protein sequence ID" value="KAF2491435.1"/>
    <property type="molecule type" value="Genomic_DNA"/>
</dbReference>
<organism evidence="2 3">
    <name type="scientific">Lophium mytilinum</name>
    <dbReference type="NCBI Taxonomy" id="390894"/>
    <lineage>
        <taxon>Eukaryota</taxon>
        <taxon>Fungi</taxon>
        <taxon>Dikarya</taxon>
        <taxon>Ascomycota</taxon>
        <taxon>Pezizomycotina</taxon>
        <taxon>Dothideomycetes</taxon>
        <taxon>Pleosporomycetidae</taxon>
        <taxon>Mytilinidiales</taxon>
        <taxon>Mytilinidiaceae</taxon>
        <taxon>Lophium</taxon>
    </lineage>
</organism>
<sequence length="343" mass="38585">MSDPLLATAEATEHPLSSPIRTAPKLYAISDLHLSFKTNRAALEELAPRPNDGLIICGDVGETPEHLRLAFAKATSCFKQVWWVPGNHELYTLPSEDRRGEGAVEGHGGGLRGVAKYEECVRVCREWGVLTPEDDYVTWPPLNPSAPGDGDEAAHEEVESVIIAPIFTLYDYSFRPANIKLEGAVEWAKEEGIEASDEVLLHPDPYPTKQDWCAALVARTFDKLDAVTTAYPNTKLVIVGHWPLRQDLVKILQVPRFCIWCGTTKTEDWHERFNAKVVVTGHLHVRRTDWRGATRFEEVSLGYPRQWKEAMDQGLDVNDMLREILPGPEPPTDKAKTIWRRFG</sequence>
<protein>
    <submittedName>
        <fullName evidence="2">Metallophosphoesteras-like protein</fullName>
    </submittedName>
</protein>
<dbReference type="OrthoDB" id="550558at2759"/>
<name>A0A6A6QGA5_9PEZI</name>
<dbReference type="Proteomes" id="UP000799750">
    <property type="component" value="Unassembled WGS sequence"/>
</dbReference>
<dbReference type="PANTHER" id="PTHR36492">
    <property type="match status" value="1"/>
</dbReference>
<dbReference type="Pfam" id="PF00149">
    <property type="entry name" value="Metallophos"/>
    <property type="match status" value="1"/>
</dbReference>
<reference evidence="2" key="1">
    <citation type="journal article" date="2020" name="Stud. Mycol.">
        <title>101 Dothideomycetes genomes: a test case for predicting lifestyles and emergence of pathogens.</title>
        <authorList>
            <person name="Haridas S."/>
            <person name="Albert R."/>
            <person name="Binder M."/>
            <person name="Bloem J."/>
            <person name="Labutti K."/>
            <person name="Salamov A."/>
            <person name="Andreopoulos B."/>
            <person name="Baker S."/>
            <person name="Barry K."/>
            <person name="Bills G."/>
            <person name="Bluhm B."/>
            <person name="Cannon C."/>
            <person name="Castanera R."/>
            <person name="Culley D."/>
            <person name="Daum C."/>
            <person name="Ezra D."/>
            <person name="Gonzalez J."/>
            <person name="Henrissat B."/>
            <person name="Kuo A."/>
            <person name="Liang C."/>
            <person name="Lipzen A."/>
            <person name="Lutzoni F."/>
            <person name="Magnuson J."/>
            <person name="Mondo S."/>
            <person name="Nolan M."/>
            <person name="Ohm R."/>
            <person name="Pangilinan J."/>
            <person name="Park H.-J."/>
            <person name="Ramirez L."/>
            <person name="Alfaro M."/>
            <person name="Sun H."/>
            <person name="Tritt A."/>
            <person name="Yoshinaga Y."/>
            <person name="Zwiers L.-H."/>
            <person name="Turgeon B."/>
            <person name="Goodwin S."/>
            <person name="Spatafora J."/>
            <person name="Crous P."/>
            <person name="Grigoriev I."/>
        </authorList>
    </citation>
    <scope>NUCLEOTIDE SEQUENCE</scope>
    <source>
        <strain evidence="2">CBS 269.34</strain>
    </source>
</reference>
<dbReference type="Gene3D" id="3.60.21.10">
    <property type="match status" value="1"/>
</dbReference>
<dbReference type="SUPFAM" id="SSF56300">
    <property type="entry name" value="Metallo-dependent phosphatases"/>
    <property type="match status" value="1"/>
</dbReference>
<evidence type="ECO:0000259" key="1">
    <source>
        <dbReference type="Pfam" id="PF00149"/>
    </source>
</evidence>
<dbReference type="InterPro" id="IPR029052">
    <property type="entry name" value="Metallo-depent_PP-like"/>
</dbReference>
<feature type="domain" description="Calcineurin-like phosphoesterase" evidence="1">
    <location>
        <begin position="25"/>
        <end position="285"/>
    </location>
</feature>
<dbReference type="GO" id="GO:0016787">
    <property type="term" value="F:hydrolase activity"/>
    <property type="evidence" value="ECO:0007669"/>
    <property type="project" value="InterPro"/>
</dbReference>